<protein>
    <recommendedName>
        <fullName evidence="5">Ubiquitin-like protease family profile domain-containing protein</fullName>
    </recommendedName>
</protein>
<evidence type="ECO:0000313" key="7">
    <source>
        <dbReference type="Proteomes" id="UP000823749"/>
    </source>
</evidence>
<proteinExistence type="inferred from homology"/>
<evidence type="ECO:0000313" key="6">
    <source>
        <dbReference type="EMBL" id="KAG5558061.1"/>
    </source>
</evidence>
<keyword evidence="4" id="KW-0472">Membrane</keyword>
<dbReference type="GO" id="GO:0006508">
    <property type="term" value="P:proteolysis"/>
    <property type="evidence" value="ECO:0007669"/>
    <property type="project" value="UniProtKB-KW"/>
</dbReference>
<evidence type="ECO:0000256" key="2">
    <source>
        <dbReference type="ARBA" id="ARBA00022670"/>
    </source>
</evidence>
<organism evidence="6 7">
    <name type="scientific">Rhododendron griersonianum</name>
    <dbReference type="NCBI Taxonomy" id="479676"/>
    <lineage>
        <taxon>Eukaryota</taxon>
        <taxon>Viridiplantae</taxon>
        <taxon>Streptophyta</taxon>
        <taxon>Embryophyta</taxon>
        <taxon>Tracheophyta</taxon>
        <taxon>Spermatophyta</taxon>
        <taxon>Magnoliopsida</taxon>
        <taxon>eudicotyledons</taxon>
        <taxon>Gunneridae</taxon>
        <taxon>Pentapetalae</taxon>
        <taxon>asterids</taxon>
        <taxon>Ericales</taxon>
        <taxon>Ericaceae</taxon>
        <taxon>Ericoideae</taxon>
        <taxon>Rhodoreae</taxon>
        <taxon>Rhododendron</taxon>
    </lineage>
</organism>
<evidence type="ECO:0000256" key="4">
    <source>
        <dbReference type="SAM" id="Phobius"/>
    </source>
</evidence>
<keyword evidence="3" id="KW-0378">Hydrolase</keyword>
<evidence type="ECO:0000256" key="3">
    <source>
        <dbReference type="ARBA" id="ARBA00022801"/>
    </source>
</evidence>
<keyword evidence="7" id="KW-1185">Reference proteome</keyword>
<comment type="caution">
    <text evidence="6">The sequence shown here is derived from an EMBL/GenBank/DDBJ whole genome shotgun (WGS) entry which is preliminary data.</text>
</comment>
<feature type="domain" description="Ubiquitin-like protease family profile" evidence="5">
    <location>
        <begin position="4"/>
        <end position="88"/>
    </location>
</feature>
<gene>
    <name evidence="6" type="ORF">RHGRI_008087</name>
</gene>
<name>A0AAV6L060_9ERIC</name>
<dbReference type="Pfam" id="PF02902">
    <property type="entry name" value="Peptidase_C48"/>
    <property type="match status" value="1"/>
</dbReference>
<evidence type="ECO:0000259" key="5">
    <source>
        <dbReference type="Pfam" id="PF02902"/>
    </source>
</evidence>
<comment type="similarity">
    <text evidence="1">Belongs to the peptidase C48 family.</text>
</comment>
<dbReference type="SUPFAM" id="SSF54001">
    <property type="entry name" value="Cysteine proteinases"/>
    <property type="match status" value="1"/>
</dbReference>
<accession>A0AAV6L060</accession>
<keyword evidence="2" id="KW-0645">Protease</keyword>
<dbReference type="GO" id="GO:0008234">
    <property type="term" value="F:cysteine-type peptidase activity"/>
    <property type="evidence" value="ECO:0007669"/>
    <property type="project" value="InterPro"/>
</dbReference>
<keyword evidence="4" id="KW-1133">Transmembrane helix</keyword>
<dbReference type="EMBL" id="JACTNZ010000003">
    <property type="protein sequence ID" value="KAG5558061.1"/>
    <property type="molecule type" value="Genomic_DNA"/>
</dbReference>
<dbReference type="AlphaFoldDB" id="A0AAV6L060"/>
<dbReference type="InterPro" id="IPR038765">
    <property type="entry name" value="Papain-like_cys_pep_sf"/>
</dbReference>
<keyword evidence="4" id="KW-0812">Transmembrane</keyword>
<dbReference type="Proteomes" id="UP000823749">
    <property type="component" value="Chromosome 3"/>
</dbReference>
<reference evidence="6" key="1">
    <citation type="submission" date="2020-08" db="EMBL/GenBank/DDBJ databases">
        <title>Plant Genome Project.</title>
        <authorList>
            <person name="Zhang R.-G."/>
        </authorList>
    </citation>
    <scope>NUCLEOTIDE SEQUENCE</scope>
    <source>
        <strain evidence="6">WSP0</strain>
        <tissue evidence="6">Leaf</tissue>
    </source>
</reference>
<dbReference type="Gene3D" id="3.40.395.10">
    <property type="entry name" value="Adenoviral Proteinase, Chain A"/>
    <property type="match status" value="1"/>
</dbReference>
<feature type="transmembrane region" description="Helical" evidence="4">
    <location>
        <begin position="114"/>
        <end position="136"/>
    </location>
</feature>
<sequence>MERVYIPINENNIHWFMCVVNFKDANVYVLDSLPSLSKSKVQNEKVLRVLEYLDDVIQHLGNNGSVMKAHKLPIKRLKWLPVQESGSDVVCTLPSTLIWSNLKRKKPLRYKISLFIYLTVTIRLDHSLFLIFGYFVKCS</sequence>
<evidence type="ECO:0000256" key="1">
    <source>
        <dbReference type="ARBA" id="ARBA00005234"/>
    </source>
</evidence>
<dbReference type="InterPro" id="IPR003653">
    <property type="entry name" value="Peptidase_C48_C"/>
</dbReference>